<proteinExistence type="predicted"/>
<gene>
    <name evidence="2" type="ORF">SAMN05192558_10243</name>
</gene>
<dbReference type="InterPro" id="IPR038740">
    <property type="entry name" value="BioF2-like_GNAT_dom"/>
</dbReference>
<dbReference type="Proteomes" id="UP000199651">
    <property type="component" value="Unassembled WGS sequence"/>
</dbReference>
<dbReference type="SUPFAM" id="SSF55729">
    <property type="entry name" value="Acyl-CoA N-acyltransferases (Nat)"/>
    <property type="match status" value="1"/>
</dbReference>
<dbReference type="EMBL" id="FNJB01000002">
    <property type="protein sequence ID" value="SDO16324.1"/>
    <property type="molecule type" value="Genomic_DNA"/>
</dbReference>
<accession>A0A1H0HB91</accession>
<sequence>MTLAPDIRRHTVFDTDEWLDAWSKSTIEQQRVLHPGAPGRYLLESSPFWLGYEVEAGLPPTWDRPLLTVGSVYSVYGPTFLTPDPAAVADLVDDARAQAAELDTAGAMVFNLPDADARKWAAVREPDAVIRLDMSYYRVPGVGKDPVMGDTKQHPRSEWRRRWRRATEKGVKLVEEFAPTAADIDRVVELTNGSAVKHGWPALYDHATIAAVLTVPGARLIQAEWEGVVIGAFVAIEHDSLLYLWAGGTDHTVYHLVSPYPFMLYELLAQGVERGWQKLEFGRGNDDFKVRHGFDGVGLWSLWYAARPEQVALYRPRLDALHRSCVTAQGHPDQEPIL</sequence>
<evidence type="ECO:0000313" key="3">
    <source>
        <dbReference type="Proteomes" id="UP000199651"/>
    </source>
</evidence>
<dbReference type="RefSeq" id="WP_166657852.1">
    <property type="nucleotide sequence ID" value="NZ_FNDV01000001.1"/>
</dbReference>
<protein>
    <submittedName>
        <fullName evidence="2">Acetyltransferase involved in cellulose biosynthesis, CelD/BcsL family</fullName>
    </submittedName>
</protein>
<keyword evidence="3" id="KW-1185">Reference proteome</keyword>
<evidence type="ECO:0000313" key="2">
    <source>
        <dbReference type="EMBL" id="SDO16324.1"/>
    </source>
</evidence>
<name>A0A1H0HB91_9PSEU</name>
<dbReference type="AlphaFoldDB" id="A0A1H0HB91"/>
<dbReference type="Gene3D" id="3.40.630.30">
    <property type="match status" value="1"/>
</dbReference>
<dbReference type="Pfam" id="PF13480">
    <property type="entry name" value="Acetyltransf_6"/>
    <property type="match status" value="1"/>
</dbReference>
<keyword evidence="2" id="KW-0808">Transferase</keyword>
<feature type="domain" description="BioF2-like acetyltransferase" evidence="1">
    <location>
        <begin position="156"/>
        <end position="289"/>
    </location>
</feature>
<reference evidence="3" key="1">
    <citation type="submission" date="2016-10" db="EMBL/GenBank/DDBJ databases">
        <authorList>
            <person name="Varghese N."/>
            <person name="Submissions S."/>
        </authorList>
    </citation>
    <scope>NUCLEOTIDE SEQUENCE [LARGE SCALE GENOMIC DNA]</scope>
    <source>
        <strain evidence="3">IBRC-M 10655</strain>
    </source>
</reference>
<organism evidence="2 3">
    <name type="scientific">Actinokineospora alba</name>
    <dbReference type="NCBI Taxonomy" id="504798"/>
    <lineage>
        <taxon>Bacteria</taxon>
        <taxon>Bacillati</taxon>
        <taxon>Actinomycetota</taxon>
        <taxon>Actinomycetes</taxon>
        <taxon>Pseudonocardiales</taxon>
        <taxon>Pseudonocardiaceae</taxon>
        <taxon>Actinokineospora</taxon>
    </lineage>
</organism>
<evidence type="ECO:0000259" key="1">
    <source>
        <dbReference type="Pfam" id="PF13480"/>
    </source>
</evidence>
<dbReference type="InterPro" id="IPR016181">
    <property type="entry name" value="Acyl_CoA_acyltransferase"/>
</dbReference>
<dbReference type="GO" id="GO:0016740">
    <property type="term" value="F:transferase activity"/>
    <property type="evidence" value="ECO:0007669"/>
    <property type="project" value="UniProtKB-KW"/>
</dbReference>